<sequence>MTVIPPVGGVSSVKMWLHKDTRKSAQGKKLRLPVAQRWKKSTEDRIGEHSGYLDIQIHSFKASLHTNEEEQRLDSVIWEERKTKQMFLECDLSKRNWFGDFVNSRGNIRCHEPICHPKSMEMPMASMPEPGEWTEDWYTTWQSRKDNPNTLVLHERDEIEYDKDSSRGRIWETPEVGTICSVRLKIGENVSRIHFEHTSSLRRSKWRRKYFPRGAFPYS</sequence>
<organism evidence="1">
    <name type="scientific">Leptocylindrus danicus</name>
    <dbReference type="NCBI Taxonomy" id="163516"/>
    <lineage>
        <taxon>Eukaryota</taxon>
        <taxon>Sar</taxon>
        <taxon>Stramenopiles</taxon>
        <taxon>Ochrophyta</taxon>
        <taxon>Bacillariophyta</taxon>
        <taxon>Coscinodiscophyceae</taxon>
        <taxon>Chaetocerotophycidae</taxon>
        <taxon>Leptocylindrales</taxon>
        <taxon>Leptocylindraceae</taxon>
        <taxon>Leptocylindrus</taxon>
    </lineage>
</organism>
<evidence type="ECO:0000313" key="1">
    <source>
        <dbReference type="EMBL" id="CAD9560761.1"/>
    </source>
</evidence>
<protein>
    <submittedName>
        <fullName evidence="1">Uncharacterized protein</fullName>
    </submittedName>
</protein>
<dbReference type="EMBL" id="HBGY01004526">
    <property type="protein sequence ID" value="CAD9560761.1"/>
    <property type="molecule type" value="Transcribed_RNA"/>
</dbReference>
<gene>
    <name evidence="1" type="ORF">LDAN0321_LOCUS2702</name>
</gene>
<name>A0A7S2JXZ0_9STRA</name>
<accession>A0A7S2JXZ0</accession>
<proteinExistence type="predicted"/>
<dbReference type="AlphaFoldDB" id="A0A7S2JXZ0"/>
<reference evidence="1" key="1">
    <citation type="submission" date="2021-01" db="EMBL/GenBank/DDBJ databases">
        <authorList>
            <person name="Corre E."/>
            <person name="Pelletier E."/>
            <person name="Niang G."/>
            <person name="Scheremetjew M."/>
            <person name="Finn R."/>
            <person name="Kale V."/>
            <person name="Holt S."/>
            <person name="Cochrane G."/>
            <person name="Meng A."/>
            <person name="Brown T."/>
            <person name="Cohen L."/>
        </authorList>
    </citation>
    <scope>NUCLEOTIDE SEQUENCE</scope>
    <source>
        <strain evidence="1">B650</strain>
    </source>
</reference>